<accession>G2X374</accession>
<dbReference type="InParanoid" id="G2X374"/>
<dbReference type="RefSeq" id="XP_009652758.1">
    <property type="nucleotide sequence ID" value="XM_009654463.1"/>
</dbReference>
<sequence length="160" mass="18422">MAKMYESCRRDADQRCRTSMKEVREGMFLWRCEKCSEMVFDCGLGIWANEFERIKQHLKTYDLCLGKLYKDPVVLQTHDWFLVEDGKIGILLILHQTPIGQIIERRSSPEPPMTVSQSTADQAGDFHFVGPGGEFLPSPKESTVYLVAFEVAKDERDRTN</sequence>
<keyword evidence="2" id="KW-1185">Reference proteome</keyword>
<organism evidence="1 2">
    <name type="scientific">Verticillium dahliae (strain VdLs.17 / ATCC MYA-4575 / FGSC 10137)</name>
    <name type="common">Verticillium wilt</name>
    <dbReference type="NCBI Taxonomy" id="498257"/>
    <lineage>
        <taxon>Eukaryota</taxon>
        <taxon>Fungi</taxon>
        <taxon>Dikarya</taxon>
        <taxon>Ascomycota</taxon>
        <taxon>Pezizomycotina</taxon>
        <taxon>Sordariomycetes</taxon>
        <taxon>Hypocreomycetidae</taxon>
        <taxon>Glomerellales</taxon>
        <taxon>Plectosphaerellaceae</taxon>
        <taxon>Verticillium</taxon>
    </lineage>
</organism>
<dbReference type="Proteomes" id="UP000001611">
    <property type="component" value="Chromosome 3"/>
</dbReference>
<proteinExistence type="predicted"/>
<name>G2X374_VERDV</name>
<evidence type="ECO:0000313" key="2">
    <source>
        <dbReference type="Proteomes" id="UP000001611"/>
    </source>
</evidence>
<dbReference type="EMBL" id="DS572702">
    <property type="protein sequence ID" value="EGY23421.1"/>
    <property type="molecule type" value="Genomic_DNA"/>
</dbReference>
<dbReference type="GeneID" id="20706322"/>
<evidence type="ECO:0000313" key="1">
    <source>
        <dbReference type="EMBL" id="EGY23421.1"/>
    </source>
</evidence>
<dbReference type="KEGG" id="vda:VDAG_04859"/>
<reference evidence="1 2" key="1">
    <citation type="submission" date="2008-03" db="EMBL/GenBank/DDBJ databases">
        <title>The Genome Sequence of Verticillium dahliae VdLs.17.</title>
        <authorList>
            <consortium name="The Broad Institute Genome Sequencing Platform"/>
            <person name="Ma L.-J.J."/>
            <person name="Klosterman S.J."/>
            <person name="Subbarao K."/>
            <person name="Dobinson K."/>
            <person name="Veronese P."/>
            <person name="Kang S."/>
            <person name="Gold S.E."/>
            <person name="Young S."/>
            <person name="Jaffe D."/>
            <person name="Gnerre S."/>
            <person name="Berlin A."/>
            <person name="Heiman D."/>
            <person name="Hepburn T."/>
            <person name="Sykes S."/>
            <person name="Alvarado L."/>
            <person name="Kodira C.D."/>
            <person name="Lander E."/>
            <person name="Galagan J."/>
            <person name="Nusbaum C."/>
            <person name="Birren B."/>
        </authorList>
    </citation>
    <scope>NUCLEOTIDE SEQUENCE [LARGE SCALE GENOMIC DNA]</scope>
    <source>
        <strain evidence="2">VdLs.17 / ATCC MYA-4575 / FGSC 10137</strain>
    </source>
</reference>
<gene>
    <name evidence="1" type="ORF">VDAG_04859</name>
</gene>
<protein>
    <submittedName>
        <fullName evidence="1">Uncharacterized protein</fullName>
    </submittedName>
</protein>
<dbReference type="HOGENOM" id="CLU_1653498_0_0_1"/>
<dbReference type="AlphaFoldDB" id="G2X374"/>